<dbReference type="CDD" id="cd00564">
    <property type="entry name" value="TMP_TenI"/>
    <property type="match status" value="1"/>
</dbReference>
<dbReference type="Proteomes" id="UP001469749">
    <property type="component" value="Unassembled WGS sequence"/>
</dbReference>
<dbReference type="SUPFAM" id="SSF51391">
    <property type="entry name" value="Thiamin phosphate synthase"/>
    <property type="match status" value="1"/>
</dbReference>
<gene>
    <name evidence="4" type="ORF">WMO25_00580</name>
</gene>
<sequence length="197" mass="21843">MNTSMSSRSYAHMMAVTNRHLCDRDFLEQIEFLASTDIDAIILREKDMTPDEYEHLAKDVLMICHEHHKKCILHSFAEVAAKLNCENIHLPLPVLMELSEKDALESFKHIGTSVHSVEDALAAEKAGATCLTAGHIFDTDCKKGLPGRGLTFLENVCHRTKLPVYAIGGITPENLEVVRHAGAVGGCMMSLSMKIRE</sequence>
<reference evidence="4 5" key="1">
    <citation type="submission" date="2024-03" db="EMBL/GenBank/DDBJ databases">
        <title>Human intestinal bacterial collection.</title>
        <authorList>
            <person name="Pauvert C."/>
            <person name="Hitch T.C.A."/>
            <person name="Clavel T."/>
        </authorList>
    </citation>
    <scope>NUCLEOTIDE SEQUENCE [LARGE SCALE GENOMIC DNA]</scope>
    <source>
        <strain evidence="4 5">CLA-AA-H190</strain>
    </source>
</reference>
<dbReference type="Gene3D" id="3.20.20.70">
    <property type="entry name" value="Aldolase class I"/>
    <property type="match status" value="1"/>
</dbReference>
<evidence type="ECO:0000256" key="1">
    <source>
        <dbReference type="ARBA" id="ARBA00004948"/>
    </source>
</evidence>
<comment type="caution">
    <text evidence="4">The sequence shown here is derived from an EMBL/GenBank/DDBJ whole genome shotgun (WGS) entry which is preliminary data.</text>
</comment>
<dbReference type="PANTHER" id="PTHR20857:SF15">
    <property type="entry name" value="THIAMINE-PHOSPHATE SYNTHASE"/>
    <property type="match status" value="1"/>
</dbReference>
<dbReference type="InterPro" id="IPR013785">
    <property type="entry name" value="Aldolase_TIM"/>
</dbReference>
<dbReference type="PANTHER" id="PTHR20857">
    <property type="entry name" value="THIAMINE-PHOSPHATE PYROPHOSPHORYLASE"/>
    <property type="match status" value="1"/>
</dbReference>
<dbReference type="Pfam" id="PF02581">
    <property type="entry name" value="TMP-TENI"/>
    <property type="match status" value="1"/>
</dbReference>
<evidence type="ECO:0000259" key="3">
    <source>
        <dbReference type="Pfam" id="PF02581"/>
    </source>
</evidence>
<keyword evidence="5" id="KW-1185">Reference proteome</keyword>
<protein>
    <submittedName>
        <fullName evidence="4">Thiamine phosphate synthase</fullName>
    </submittedName>
</protein>
<proteinExistence type="predicted"/>
<feature type="domain" description="Thiamine phosphate synthase/TenI" evidence="3">
    <location>
        <begin position="14"/>
        <end position="190"/>
    </location>
</feature>
<evidence type="ECO:0000313" key="5">
    <source>
        <dbReference type="Proteomes" id="UP001469749"/>
    </source>
</evidence>
<accession>A0ABV1B0S5</accession>
<keyword evidence="2" id="KW-0784">Thiamine biosynthesis</keyword>
<name>A0ABV1B0S5_9FIRM</name>
<evidence type="ECO:0000313" key="4">
    <source>
        <dbReference type="EMBL" id="MEQ2363585.1"/>
    </source>
</evidence>
<comment type="pathway">
    <text evidence="1">Cofactor biosynthesis; thiamine diphosphate biosynthesis.</text>
</comment>
<evidence type="ECO:0000256" key="2">
    <source>
        <dbReference type="ARBA" id="ARBA00022977"/>
    </source>
</evidence>
<dbReference type="InterPro" id="IPR036206">
    <property type="entry name" value="ThiamineP_synth_sf"/>
</dbReference>
<dbReference type="InterPro" id="IPR022998">
    <property type="entry name" value="ThiamineP_synth_TenI"/>
</dbReference>
<dbReference type="EMBL" id="JBBMEK010000003">
    <property type="protein sequence ID" value="MEQ2363585.1"/>
    <property type="molecule type" value="Genomic_DNA"/>
</dbReference>
<organism evidence="4 5">
    <name type="scientific">Coprococcus intestinihominis</name>
    <dbReference type="NCBI Taxonomy" id="3133154"/>
    <lineage>
        <taxon>Bacteria</taxon>
        <taxon>Bacillati</taxon>
        <taxon>Bacillota</taxon>
        <taxon>Clostridia</taxon>
        <taxon>Lachnospirales</taxon>
        <taxon>Lachnospiraceae</taxon>
        <taxon>Coprococcus</taxon>
    </lineage>
</organism>